<dbReference type="Gene3D" id="1.10.287.70">
    <property type="match status" value="1"/>
</dbReference>
<keyword evidence="3" id="KW-0407">Ion channel</keyword>
<protein>
    <submittedName>
        <fullName evidence="3">Two pore domain potassium channel family protein</fullName>
    </submittedName>
</protein>
<organism evidence="3 4">
    <name type="scientific">Bacillus timonensis</name>
    <dbReference type="NCBI Taxonomy" id="1033734"/>
    <lineage>
        <taxon>Bacteria</taxon>
        <taxon>Bacillati</taxon>
        <taxon>Bacillota</taxon>
        <taxon>Bacilli</taxon>
        <taxon>Bacillales</taxon>
        <taxon>Bacillaceae</taxon>
        <taxon>Bacillus</taxon>
    </lineage>
</organism>
<sequence>MKSFIHRRKTLYRALIFIVVYLNTLLTFAILYILLDLLDLGAVHDHYASDSHQEQSLDVVTRSLYFSAITLLSVGYGDVTPFGISRAVAIVEALIGYLLPVVIVIQFLPPFRNTEGENFPYD</sequence>
<dbReference type="SUPFAM" id="SSF81324">
    <property type="entry name" value="Voltage-gated potassium channels"/>
    <property type="match status" value="1"/>
</dbReference>
<dbReference type="STRING" id="1033734.GCA_000285535_01470"/>
<evidence type="ECO:0000313" key="4">
    <source>
        <dbReference type="Proteomes" id="UP000306477"/>
    </source>
</evidence>
<keyword evidence="1" id="KW-0472">Membrane</keyword>
<dbReference type="EMBL" id="SLUB01000037">
    <property type="protein sequence ID" value="THE10946.1"/>
    <property type="molecule type" value="Genomic_DNA"/>
</dbReference>
<evidence type="ECO:0000256" key="1">
    <source>
        <dbReference type="SAM" id="Phobius"/>
    </source>
</evidence>
<keyword evidence="1" id="KW-1133">Transmembrane helix</keyword>
<dbReference type="OrthoDB" id="9813518at2"/>
<reference evidence="3 4" key="1">
    <citation type="journal article" date="2019" name="Indoor Air">
        <title>Impacts of indoor surface finishes on bacterial viability.</title>
        <authorList>
            <person name="Hu J."/>
            <person name="Maamar S.B."/>
            <person name="Glawe A.J."/>
            <person name="Gottel N."/>
            <person name="Gilbert J.A."/>
            <person name="Hartmann E.M."/>
        </authorList>
    </citation>
    <scope>NUCLEOTIDE SEQUENCE [LARGE SCALE GENOMIC DNA]</scope>
    <source>
        <strain evidence="3 4">AF060A6</strain>
    </source>
</reference>
<feature type="domain" description="Potassium channel" evidence="2">
    <location>
        <begin position="35"/>
        <end position="104"/>
    </location>
</feature>
<name>A0A4S3PP49_9BACI</name>
<dbReference type="AlphaFoldDB" id="A0A4S3PP49"/>
<comment type="caution">
    <text evidence="3">The sequence shown here is derived from an EMBL/GenBank/DDBJ whole genome shotgun (WGS) entry which is preliminary data.</text>
</comment>
<dbReference type="RefSeq" id="WP_116351347.1">
    <property type="nucleotide sequence ID" value="NZ_SLUB01000037.1"/>
</dbReference>
<feature type="transmembrane region" description="Helical" evidence="1">
    <location>
        <begin position="88"/>
        <end position="108"/>
    </location>
</feature>
<dbReference type="InterPro" id="IPR013099">
    <property type="entry name" value="K_chnl_dom"/>
</dbReference>
<keyword evidence="4" id="KW-1185">Reference proteome</keyword>
<dbReference type="GO" id="GO:0034220">
    <property type="term" value="P:monoatomic ion transmembrane transport"/>
    <property type="evidence" value="ECO:0007669"/>
    <property type="project" value="UniProtKB-KW"/>
</dbReference>
<keyword evidence="1" id="KW-0812">Transmembrane</keyword>
<keyword evidence="3" id="KW-0406">Ion transport</keyword>
<accession>A0A4S3PP49</accession>
<dbReference type="Pfam" id="PF07885">
    <property type="entry name" value="Ion_trans_2"/>
    <property type="match status" value="1"/>
</dbReference>
<evidence type="ECO:0000259" key="2">
    <source>
        <dbReference type="Pfam" id="PF07885"/>
    </source>
</evidence>
<feature type="transmembrane region" description="Helical" evidence="1">
    <location>
        <begin position="12"/>
        <end position="35"/>
    </location>
</feature>
<gene>
    <name evidence="3" type="ORF">E1I69_17050</name>
</gene>
<keyword evidence="3" id="KW-0813">Transport</keyword>
<evidence type="ECO:0000313" key="3">
    <source>
        <dbReference type="EMBL" id="THE10946.1"/>
    </source>
</evidence>
<proteinExistence type="predicted"/>
<dbReference type="Proteomes" id="UP000306477">
    <property type="component" value="Unassembled WGS sequence"/>
</dbReference>